<sequence>MVLFVQEVQDELRTTVEREKTKNKEVRAAQEKTLKIFSAYEYVVRKSLESTVSELASGKYALSREVKELREKNSVWADRFLEETMAKNKVLEEKRIAIIDKHASANDIEETLATAAITNDAQGQELQLLRDAMKRLREEAETQTEDMMVAYGNTESDARYIEKLSAERREAVKSLDQMKRVVAARNAEVATLEKEVRRQGATQGRMTSKRGRENDEIAERAPSNTKR</sequence>
<evidence type="ECO:0000313" key="2">
    <source>
        <dbReference type="Proteomes" id="UP001227268"/>
    </source>
</evidence>
<accession>A0ACC2VCZ0</accession>
<dbReference type="EMBL" id="JASBWT010000019">
    <property type="protein sequence ID" value="KAJ9096476.1"/>
    <property type="molecule type" value="Genomic_DNA"/>
</dbReference>
<protein>
    <submittedName>
        <fullName evidence="1">Uncharacterized protein</fullName>
    </submittedName>
</protein>
<organism evidence="1 2">
    <name type="scientific">Naganishia friedmannii</name>
    <dbReference type="NCBI Taxonomy" id="89922"/>
    <lineage>
        <taxon>Eukaryota</taxon>
        <taxon>Fungi</taxon>
        <taxon>Dikarya</taxon>
        <taxon>Basidiomycota</taxon>
        <taxon>Agaricomycotina</taxon>
        <taxon>Tremellomycetes</taxon>
        <taxon>Filobasidiales</taxon>
        <taxon>Filobasidiaceae</taxon>
        <taxon>Naganishia</taxon>
    </lineage>
</organism>
<evidence type="ECO:0000313" key="1">
    <source>
        <dbReference type="EMBL" id="KAJ9096476.1"/>
    </source>
</evidence>
<keyword evidence="2" id="KW-1185">Reference proteome</keyword>
<reference evidence="1" key="1">
    <citation type="submission" date="2023-04" db="EMBL/GenBank/DDBJ databases">
        <title>Draft Genome sequencing of Naganishia species isolated from polar environments using Oxford Nanopore Technology.</title>
        <authorList>
            <person name="Leo P."/>
            <person name="Venkateswaran K."/>
        </authorList>
    </citation>
    <scope>NUCLEOTIDE SEQUENCE</scope>
    <source>
        <strain evidence="1">MNA-CCFEE 5423</strain>
    </source>
</reference>
<comment type="caution">
    <text evidence="1">The sequence shown here is derived from an EMBL/GenBank/DDBJ whole genome shotgun (WGS) entry which is preliminary data.</text>
</comment>
<gene>
    <name evidence="1" type="ORF">QFC21_005298</name>
</gene>
<proteinExistence type="predicted"/>
<name>A0ACC2VCZ0_9TREE</name>
<dbReference type="Proteomes" id="UP001227268">
    <property type="component" value="Unassembled WGS sequence"/>
</dbReference>